<gene>
    <name evidence="1" type="ORF">K040078D81_45190</name>
</gene>
<sequence length="60" mass="7280">MLKNHLNKFGYVVMTRNHMLDILNPLNYVEMNDYIEEIFSILVLQPTKRTSKERIINKWL</sequence>
<accession>A0ABQ0BG06</accession>
<organism evidence="1 2">
    <name type="scientific">Blautia hominis</name>
    <dbReference type="NCBI Taxonomy" id="2025493"/>
    <lineage>
        <taxon>Bacteria</taxon>
        <taxon>Bacillati</taxon>
        <taxon>Bacillota</taxon>
        <taxon>Clostridia</taxon>
        <taxon>Lachnospirales</taxon>
        <taxon>Lachnospiraceae</taxon>
        <taxon>Blautia</taxon>
    </lineage>
</organism>
<dbReference type="Proteomes" id="UP001600943">
    <property type="component" value="Unassembled WGS sequence"/>
</dbReference>
<evidence type="ECO:0000313" key="2">
    <source>
        <dbReference type="Proteomes" id="UP001600943"/>
    </source>
</evidence>
<proteinExistence type="predicted"/>
<keyword evidence="2" id="KW-1185">Reference proteome</keyword>
<evidence type="ECO:0000313" key="1">
    <source>
        <dbReference type="EMBL" id="GAA6410402.1"/>
    </source>
</evidence>
<name>A0ABQ0BG06_9FIRM</name>
<reference evidence="1 2" key="1">
    <citation type="submission" date="2024-04" db="EMBL/GenBank/DDBJ databases">
        <title>Defined microbial consortia suppress multidrug-resistant proinflammatory Enterobacteriaceae via ecological control.</title>
        <authorList>
            <person name="Furuichi M."/>
            <person name="Kawaguchi T."/>
            <person name="Pust M."/>
            <person name="Yasuma K."/>
            <person name="Plichta D."/>
            <person name="Hasegawa N."/>
            <person name="Ohya T."/>
            <person name="Bhattarai S."/>
            <person name="Sasajima S."/>
            <person name="Aoto Y."/>
            <person name="Tuganbaev T."/>
            <person name="Yaginuma M."/>
            <person name="Ueda M."/>
            <person name="Okahashi N."/>
            <person name="Amafuji K."/>
            <person name="Kiridooshi Y."/>
            <person name="Sugita K."/>
            <person name="Strazar M."/>
            <person name="Skelly A."/>
            <person name="Suda W."/>
            <person name="Hattori M."/>
            <person name="Nakamoto N."/>
            <person name="Caballero S."/>
            <person name="Norman J."/>
            <person name="Olle B."/>
            <person name="Tanoue T."/>
            <person name="Arita M."/>
            <person name="Bucci V."/>
            <person name="Atarashi K."/>
            <person name="Xavier R."/>
            <person name="Honda K."/>
        </authorList>
    </citation>
    <scope>NUCLEOTIDE SEQUENCE [LARGE SCALE GENOMIC DNA]</scope>
    <source>
        <strain evidence="2">k04-0078-D8-1</strain>
    </source>
</reference>
<dbReference type="EMBL" id="BAABYW010000001">
    <property type="protein sequence ID" value="GAA6410402.1"/>
    <property type="molecule type" value="Genomic_DNA"/>
</dbReference>
<protein>
    <submittedName>
        <fullName evidence="1">Uncharacterized protein</fullName>
    </submittedName>
</protein>
<comment type="caution">
    <text evidence="1">The sequence shown here is derived from an EMBL/GenBank/DDBJ whole genome shotgun (WGS) entry which is preliminary data.</text>
</comment>